<dbReference type="Pfam" id="PF13499">
    <property type="entry name" value="EF-hand_7"/>
    <property type="match status" value="1"/>
</dbReference>
<dbReference type="GO" id="GO:0005509">
    <property type="term" value="F:calcium ion binding"/>
    <property type="evidence" value="ECO:0007669"/>
    <property type="project" value="InterPro"/>
</dbReference>
<dbReference type="PROSITE" id="PS00018">
    <property type="entry name" value="EF_HAND_1"/>
    <property type="match status" value="1"/>
</dbReference>
<evidence type="ECO:0000256" key="5">
    <source>
        <dbReference type="ARBA" id="ARBA00023136"/>
    </source>
</evidence>
<keyword evidence="3" id="KW-0106">Calcium</keyword>
<dbReference type="PANTHER" id="PTHR10037">
    <property type="entry name" value="VOLTAGE-GATED CATION CHANNEL CALCIUM AND SODIUM"/>
    <property type="match status" value="1"/>
</dbReference>
<proteinExistence type="predicted"/>
<dbReference type="InterPro" id="IPR011992">
    <property type="entry name" value="EF-hand-dom_pair"/>
</dbReference>
<reference evidence="8" key="1">
    <citation type="submission" date="2022-10" db="EMBL/GenBank/DDBJ databases">
        <authorList>
            <person name="Chen Y."/>
            <person name="Dougan E. K."/>
            <person name="Chan C."/>
            <person name="Rhodes N."/>
            <person name="Thang M."/>
        </authorList>
    </citation>
    <scope>NUCLEOTIDE SEQUENCE</scope>
</reference>
<keyword evidence="2 6" id="KW-0812">Transmembrane</keyword>
<dbReference type="InterPro" id="IPR005821">
    <property type="entry name" value="Ion_trans_dom"/>
</dbReference>
<dbReference type="SUPFAM" id="SSF81324">
    <property type="entry name" value="Voltage-gated potassium channels"/>
    <property type="match status" value="1"/>
</dbReference>
<dbReference type="PANTHER" id="PTHR10037:SF62">
    <property type="entry name" value="SODIUM CHANNEL PROTEIN 60E"/>
    <property type="match status" value="1"/>
</dbReference>
<keyword evidence="10" id="KW-1185">Reference proteome</keyword>
<gene>
    <name evidence="8" type="ORF">C1SCF055_LOCUS36634</name>
</gene>
<dbReference type="Proteomes" id="UP001152797">
    <property type="component" value="Unassembled WGS sequence"/>
</dbReference>
<dbReference type="Gene3D" id="1.10.287.70">
    <property type="match status" value="1"/>
</dbReference>
<protein>
    <recommendedName>
        <fullName evidence="7">EF-hand domain-containing protein</fullName>
    </recommendedName>
</protein>
<dbReference type="OrthoDB" id="9974725at2759"/>
<keyword evidence="5 6" id="KW-0472">Membrane</keyword>
<dbReference type="InterPro" id="IPR027359">
    <property type="entry name" value="Volt_channel_dom_sf"/>
</dbReference>
<dbReference type="InterPro" id="IPR002048">
    <property type="entry name" value="EF_hand_dom"/>
</dbReference>
<dbReference type="SMART" id="SM00054">
    <property type="entry name" value="EFh"/>
    <property type="match status" value="2"/>
</dbReference>
<dbReference type="GO" id="GO:0001518">
    <property type="term" value="C:voltage-gated sodium channel complex"/>
    <property type="evidence" value="ECO:0007669"/>
    <property type="project" value="TreeGrafter"/>
</dbReference>
<evidence type="ECO:0000256" key="2">
    <source>
        <dbReference type="ARBA" id="ARBA00022692"/>
    </source>
</evidence>
<dbReference type="InterPro" id="IPR043203">
    <property type="entry name" value="VGCC_Ca_Na"/>
</dbReference>
<dbReference type="EMBL" id="CAMXCT010005113">
    <property type="protein sequence ID" value="CAI4011476.1"/>
    <property type="molecule type" value="Genomic_DNA"/>
</dbReference>
<dbReference type="Gene3D" id="1.20.120.350">
    <property type="entry name" value="Voltage-gated potassium channels. Chain C"/>
    <property type="match status" value="1"/>
</dbReference>
<feature type="transmembrane region" description="Helical" evidence="6">
    <location>
        <begin position="212"/>
        <end position="237"/>
    </location>
</feature>
<feature type="transmembrane region" description="Helical" evidence="6">
    <location>
        <begin position="285"/>
        <end position="305"/>
    </location>
</feature>
<comment type="caution">
    <text evidence="8">The sequence shown here is derived from an EMBL/GenBank/DDBJ whole genome shotgun (WGS) entry which is preliminary data.</text>
</comment>
<dbReference type="SUPFAM" id="SSF47473">
    <property type="entry name" value="EF-hand"/>
    <property type="match status" value="1"/>
</dbReference>
<dbReference type="CDD" id="cd00051">
    <property type="entry name" value="EFh"/>
    <property type="match status" value="1"/>
</dbReference>
<feature type="transmembrane region" description="Helical" evidence="6">
    <location>
        <begin position="132"/>
        <end position="151"/>
    </location>
</feature>
<evidence type="ECO:0000256" key="1">
    <source>
        <dbReference type="ARBA" id="ARBA00004141"/>
    </source>
</evidence>
<feature type="transmembrane region" description="Helical" evidence="6">
    <location>
        <begin position="367"/>
        <end position="387"/>
    </location>
</feature>
<feature type="transmembrane region" description="Helical" evidence="6">
    <location>
        <begin position="183"/>
        <end position="200"/>
    </location>
</feature>
<comment type="subcellular location">
    <subcellularLocation>
        <location evidence="1">Membrane</location>
        <topology evidence="1">Multi-pass membrane protein</topology>
    </subcellularLocation>
</comment>
<dbReference type="Pfam" id="PF00520">
    <property type="entry name" value="Ion_trans"/>
    <property type="match status" value="1"/>
</dbReference>
<organism evidence="8">
    <name type="scientific">Cladocopium goreaui</name>
    <dbReference type="NCBI Taxonomy" id="2562237"/>
    <lineage>
        <taxon>Eukaryota</taxon>
        <taxon>Sar</taxon>
        <taxon>Alveolata</taxon>
        <taxon>Dinophyceae</taxon>
        <taxon>Suessiales</taxon>
        <taxon>Symbiodiniaceae</taxon>
        <taxon>Cladocopium</taxon>
    </lineage>
</organism>
<dbReference type="AlphaFoldDB" id="A0A9P1DL08"/>
<dbReference type="PROSITE" id="PS50222">
    <property type="entry name" value="EF_HAND_2"/>
    <property type="match status" value="2"/>
</dbReference>
<evidence type="ECO:0000313" key="8">
    <source>
        <dbReference type="EMBL" id="CAI4011476.1"/>
    </source>
</evidence>
<dbReference type="EMBL" id="CAMXCT020005113">
    <property type="protein sequence ID" value="CAL1164851.1"/>
    <property type="molecule type" value="Genomic_DNA"/>
</dbReference>
<name>A0A9P1DL08_9DINO</name>
<dbReference type="InterPro" id="IPR018247">
    <property type="entry name" value="EF_Hand_1_Ca_BS"/>
</dbReference>
<evidence type="ECO:0000259" key="7">
    <source>
        <dbReference type="PROSITE" id="PS50222"/>
    </source>
</evidence>
<reference evidence="9" key="2">
    <citation type="submission" date="2024-04" db="EMBL/GenBank/DDBJ databases">
        <authorList>
            <person name="Chen Y."/>
            <person name="Shah S."/>
            <person name="Dougan E. K."/>
            <person name="Thang M."/>
            <person name="Chan C."/>
        </authorList>
    </citation>
    <scope>NUCLEOTIDE SEQUENCE [LARGE SCALE GENOMIC DNA]</scope>
</reference>
<evidence type="ECO:0000256" key="4">
    <source>
        <dbReference type="ARBA" id="ARBA00022989"/>
    </source>
</evidence>
<evidence type="ECO:0000313" key="9">
    <source>
        <dbReference type="EMBL" id="CAL1164851.1"/>
    </source>
</evidence>
<feature type="domain" description="EF-hand" evidence="7">
    <location>
        <begin position="454"/>
        <end position="488"/>
    </location>
</feature>
<sequence>MPVLKEDGQDGLDKEWLLRVLDSRFREQEHAIQQMLDRSLLQLELSDDIGVTTSEKFAVQTSCHSAADGNFVKEPNLIPFTMAPETQAATPTIAADLEAAKIQEKIGSKSVSRKGLDLGSSKRLKSFVHGPLDVAMAVLVCIHLFFMVALIELEEGDSRFSLGLSSEPSDASNWSEFFQISEYVFFCIYLFDVVIRIYALRWGWCIDPFGGLMFMNIFDALLVVLGAFDLFLLPLMFGMQQDSHTRSMRVVKLLRMVRTLRIVKTVAAFRQVRVLIASCMASVGALGWSMVLLFVMQLSFALVICQSLQGFIQDDKADYDARLQLYGLYGSFFRALYTMYEITYSGGWPAVVRPVIEKVSPWYAVPFLLYVALVVFAVIRIVTALFLKETLETTAHDAEIAIENHLHAGSRFSDKLKTLFRAFDSDGDGVLTPQEWESALTVPYIQHYLHVLDVRIADCRRIFGILDDGDGKITISEFCDGLKRVQGQARAVDMVVLQNATEKVMRECKAIRQALAGHHCNAQGLQGSWECFDGFQGTMRAPTWVGSCITFEFLEETDPDGQERTTLSGSCRMSFAEGTGQAMSLTFRAEPEASQSKEGHMELFVGSLGQGQPCFWQRGHAEHPATPNLPAQLPPLVLVLTMGMFFGSGPTASPTAIPLGLPSLEEASRNVLQNDASFS</sequence>
<feature type="domain" description="EF-hand" evidence="7">
    <location>
        <begin position="411"/>
        <end position="446"/>
    </location>
</feature>
<dbReference type="Gene3D" id="1.10.238.10">
    <property type="entry name" value="EF-hand"/>
    <property type="match status" value="1"/>
</dbReference>
<evidence type="ECO:0000313" key="10">
    <source>
        <dbReference type="Proteomes" id="UP001152797"/>
    </source>
</evidence>
<evidence type="ECO:0000256" key="3">
    <source>
        <dbReference type="ARBA" id="ARBA00022837"/>
    </source>
</evidence>
<feature type="transmembrane region" description="Helical" evidence="6">
    <location>
        <begin position="326"/>
        <end position="347"/>
    </location>
</feature>
<dbReference type="GO" id="GO:0005248">
    <property type="term" value="F:voltage-gated sodium channel activity"/>
    <property type="evidence" value="ECO:0007669"/>
    <property type="project" value="TreeGrafter"/>
</dbReference>
<accession>A0A9P1DL08</accession>
<keyword evidence="4 6" id="KW-1133">Transmembrane helix</keyword>
<dbReference type="EMBL" id="CAMXCT030005113">
    <property type="protein sequence ID" value="CAL4798788.1"/>
    <property type="molecule type" value="Genomic_DNA"/>
</dbReference>
<evidence type="ECO:0000256" key="6">
    <source>
        <dbReference type="SAM" id="Phobius"/>
    </source>
</evidence>